<dbReference type="InterPro" id="IPR036178">
    <property type="entry name" value="Formintransfe-cycloase-like_sf"/>
</dbReference>
<name>X0VI73_9ZZZZ</name>
<protein>
    <recommendedName>
        <fullName evidence="1">Cyclodeaminase/cyclohydrolase domain-containing protein</fullName>
    </recommendedName>
</protein>
<dbReference type="Pfam" id="PF04961">
    <property type="entry name" value="FTCD_C"/>
    <property type="match status" value="1"/>
</dbReference>
<dbReference type="AlphaFoldDB" id="X0VI73"/>
<dbReference type="Gene3D" id="1.20.120.680">
    <property type="entry name" value="Formiminotetrahydrofolate cyclodeaminase monomer, up-and-down helical bundle"/>
    <property type="match status" value="1"/>
</dbReference>
<dbReference type="SUPFAM" id="SSF101262">
    <property type="entry name" value="Methenyltetrahydrofolate cyclohydrolase-like"/>
    <property type="match status" value="1"/>
</dbReference>
<feature type="domain" description="Cyclodeaminase/cyclohydrolase" evidence="1">
    <location>
        <begin position="2"/>
        <end position="87"/>
    </location>
</feature>
<feature type="non-terminal residue" evidence="2">
    <location>
        <position position="1"/>
    </location>
</feature>
<organism evidence="2">
    <name type="scientific">marine sediment metagenome</name>
    <dbReference type="NCBI Taxonomy" id="412755"/>
    <lineage>
        <taxon>unclassified sequences</taxon>
        <taxon>metagenomes</taxon>
        <taxon>ecological metagenomes</taxon>
    </lineage>
</organism>
<evidence type="ECO:0000313" key="2">
    <source>
        <dbReference type="EMBL" id="GAG10907.1"/>
    </source>
</evidence>
<dbReference type="GO" id="GO:0003824">
    <property type="term" value="F:catalytic activity"/>
    <property type="evidence" value="ECO:0007669"/>
    <property type="project" value="InterPro"/>
</dbReference>
<proteinExistence type="predicted"/>
<dbReference type="EMBL" id="BARS01026021">
    <property type="protein sequence ID" value="GAG10907.1"/>
    <property type="molecule type" value="Genomic_DNA"/>
</dbReference>
<reference evidence="2" key="1">
    <citation type="journal article" date="2014" name="Front. Microbiol.">
        <title>High frequency of phylogenetically diverse reductive dehalogenase-homologous genes in deep subseafloor sedimentary metagenomes.</title>
        <authorList>
            <person name="Kawai M."/>
            <person name="Futagami T."/>
            <person name="Toyoda A."/>
            <person name="Takaki Y."/>
            <person name="Nishi S."/>
            <person name="Hori S."/>
            <person name="Arai W."/>
            <person name="Tsubouchi T."/>
            <person name="Morono Y."/>
            <person name="Uchiyama I."/>
            <person name="Ito T."/>
            <person name="Fujiyama A."/>
            <person name="Inagaki F."/>
            <person name="Takami H."/>
        </authorList>
    </citation>
    <scope>NUCLEOTIDE SEQUENCE</scope>
    <source>
        <strain evidence="2">Expedition CK06-06</strain>
    </source>
</reference>
<gene>
    <name evidence="2" type="ORF">S01H1_41053</name>
</gene>
<evidence type="ECO:0000259" key="1">
    <source>
        <dbReference type="Pfam" id="PF04961"/>
    </source>
</evidence>
<accession>X0VI73</accession>
<sequence>QEQVDRRESLQQALKKAAEVPYRTAEACYRVLELNRKLPGIGNPSAVSDVAVSVRLAEAGLQSALYNVDINCNYIKDEDYTKKYRAQRVKLAEKARLMQEEIICAVRTMLQG</sequence>
<dbReference type="InterPro" id="IPR007044">
    <property type="entry name" value="Cyclodeamin/CycHdrlase"/>
</dbReference>
<comment type="caution">
    <text evidence="2">The sequence shown here is derived from an EMBL/GenBank/DDBJ whole genome shotgun (WGS) entry which is preliminary data.</text>
</comment>